<dbReference type="PANTHER" id="PTHR21666">
    <property type="entry name" value="PEPTIDASE-RELATED"/>
    <property type="match status" value="1"/>
</dbReference>
<accession>A0A975BD10</accession>
<dbReference type="Proteomes" id="UP000663720">
    <property type="component" value="Chromosome"/>
</dbReference>
<dbReference type="Pfam" id="PF01551">
    <property type="entry name" value="Peptidase_M23"/>
    <property type="match status" value="1"/>
</dbReference>
<proteinExistence type="predicted"/>
<evidence type="ECO:0000313" key="3">
    <source>
        <dbReference type="Proteomes" id="UP000663720"/>
    </source>
</evidence>
<dbReference type="AlphaFoldDB" id="A0A975BD10"/>
<evidence type="ECO:0000313" key="2">
    <source>
        <dbReference type="EMBL" id="QTA83212.1"/>
    </source>
</evidence>
<dbReference type="Gene3D" id="2.70.70.10">
    <property type="entry name" value="Glucose Permease (Domain IIA)"/>
    <property type="match status" value="1"/>
</dbReference>
<dbReference type="InterPro" id="IPR050570">
    <property type="entry name" value="Cell_wall_metabolism_enzyme"/>
</dbReference>
<reference evidence="2" key="1">
    <citation type="journal article" date="2021" name="Microb. Physiol.">
        <title>Proteogenomic Insights into the Physiology of Marine, Sulfate-Reducing, Filamentous Desulfonema limicola and Desulfonema magnum.</title>
        <authorList>
            <person name="Schnaars V."/>
            <person name="Wohlbrand L."/>
            <person name="Scheve S."/>
            <person name="Hinrichs C."/>
            <person name="Reinhardt R."/>
            <person name="Rabus R."/>
        </authorList>
    </citation>
    <scope>NUCLEOTIDE SEQUENCE</scope>
    <source>
        <strain evidence="2">5ac10</strain>
    </source>
</reference>
<dbReference type="PANTHER" id="PTHR21666:SF294">
    <property type="entry name" value="PEPTIDASE M23"/>
    <property type="match status" value="1"/>
</dbReference>
<gene>
    <name evidence="2" type="ORF">dnl_56080</name>
</gene>
<name>A0A975BD10_9BACT</name>
<dbReference type="KEGG" id="dli:dnl_56080"/>
<keyword evidence="3" id="KW-1185">Reference proteome</keyword>
<dbReference type="CDD" id="cd12797">
    <property type="entry name" value="M23_peptidase"/>
    <property type="match status" value="1"/>
</dbReference>
<dbReference type="SUPFAM" id="SSF51261">
    <property type="entry name" value="Duplicated hybrid motif"/>
    <property type="match status" value="1"/>
</dbReference>
<sequence length="124" mass="13249">MPEGTKICAAREGVVMDIANDFFTGGAEAAFGERANLIRILHDDGTMAVYAHLKLESARFPLGTRVPEGRVIAESGNTGFSTGPHLHFVIQKNTGMNLAAVPFEFQGRDGKGFTPVLGMVLGEE</sequence>
<dbReference type="InterPro" id="IPR011055">
    <property type="entry name" value="Dup_hybrid_motif"/>
</dbReference>
<dbReference type="InterPro" id="IPR016047">
    <property type="entry name" value="M23ase_b-sheet_dom"/>
</dbReference>
<organism evidence="2 3">
    <name type="scientific">Desulfonema limicola</name>
    <dbReference type="NCBI Taxonomy" id="45656"/>
    <lineage>
        <taxon>Bacteria</taxon>
        <taxon>Pseudomonadati</taxon>
        <taxon>Thermodesulfobacteriota</taxon>
        <taxon>Desulfobacteria</taxon>
        <taxon>Desulfobacterales</taxon>
        <taxon>Desulfococcaceae</taxon>
        <taxon>Desulfonema</taxon>
    </lineage>
</organism>
<dbReference type="EMBL" id="CP061799">
    <property type="protein sequence ID" value="QTA83212.1"/>
    <property type="molecule type" value="Genomic_DNA"/>
</dbReference>
<dbReference type="RefSeq" id="WP_207689024.1">
    <property type="nucleotide sequence ID" value="NZ_CP061799.1"/>
</dbReference>
<dbReference type="GO" id="GO:0004222">
    <property type="term" value="F:metalloendopeptidase activity"/>
    <property type="evidence" value="ECO:0007669"/>
    <property type="project" value="TreeGrafter"/>
</dbReference>
<protein>
    <submittedName>
        <fullName evidence="2">Peptidase M23 domain-containing protein</fullName>
    </submittedName>
</protein>
<evidence type="ECO:0000259" key="1">
    <source>
        <dbReference type="Pfam" id="PF01551"/>
    </source>
</evidence>
<feature type="domain" description="M23ase beta-sheet core" evidence="1">
    <location>
        <begin position="1"/>
        <end position="94"/>
    </location>
</feature>